<dbReference type="EMBL" id="BQXS01011136">
    <property type="protein sequence ID" value="GKT36077.1"/>
    <property type="molecule type" value="Genomic_DNA"/>
</dbReference>
<keyword evidence="5" id="KW-0479">Metal-binding</keyword>
<evidence type="ECO:0000259" key="14">
    <source>
        <dbReference type="SMART" id="SM00642"/>
    </source>
</evidence>
<keyword evidence="10" id="KW-0325">Glycoprotein</keyword>
<dbReference type="SUPFAM" id="SSF51445">
    <property type="entry name" value="(Trans)glycosidases"/>
    <property type="match status" value="1"/>
</dbReference>
<accession>A0ABQ5KUE5</accession>
<evidence type="ECO:0000256" key="6">
    <source>
        <dbReference type="ARBA" id="ARBA00022729"/>
    </source>
</evidence>
<dbReference type="InterPro" id="IPR013777">
    <property type="entry name" value="A-amylase-like"/>
</dbReference>
<keyword evidence="11" id="KW-0119">Carbohydrate metabolism</keyword>
<proteinExistence type="inferred from homology"/>
<feature type="domain" description="Glycosyl hydrolase family 13 catalytic" evidence="14">
    <location>
        <begin position="39"/>
        <end position="384"/>
    </location>
</feature>
<dbReference type="InterPro" id="IPR017853">
    <property type="entry name" value="GH"/>
</dbReference>
<gene>
    <name evidence="15" type="ORF">ADUPG1_009107</name>
</gene>
<sequence length="484" mass="54752">MESIRIFTILVCVLGFFSLELVATANVSIEEWRKRTIYQVLTDRFNNLNGGWCTDLSQYCGGTYDGIISRIDYLQDLGVDALWISPVIDQAEDSSYGYHGYWAGDWYDINWHFGGDDGLKRLVTACHSADILVMVDVVANHSGNCNGGRYDYSCVSPFSDSSSYHSDDCDIEDWSNQYEVEHCRLSGLPDLNQENESVQDELYNWINWIVSEYDFDGVRIDTVPEVRADFWDGYVSSSGVSFLIGEVFNGDPAYVGPYQDHVPSVFNYPMYYTIRDVYGGGSSCWNINSRRSQIYENFADPSLLGLFASNHDNPRFLHDYDDPQRLRNAMVYVLAGEGVPVVYYGDEQEFAGGSDPYCRECLWPSGFDTSGDVFTTISLLAHARQKNYDNWVLSDFVERYVLDNLYVFSRGDVLFATTNVGDNSGTEHFVIDNSPFTAGESICDVFYPSTDCFDVNSDGTVDIWLLNGEPKVYVRESDVNNFLG</sequence>
<dbReference type="EC" id="3.2.1.1" evidence="4"/>
<dbReference type="Pfam" id="PF00128">
    <property type="entry name" value="Alpha-amylase"/>
    <property type="match status" value="1"/>
</dbReference>
<evidence type="ECO:0000256" key="10">
    <source>
        <dbReference type="ARBA" id="ARBA00023180"/>
    </source>
</evidence>
<comment type="catalytic activity">
    <reaction evidence="1">
        <text>Endohydrolysis of (1-&gt;4)-alpha-D-glucosidic linkages in polysaccharides containing three or more (1-&gt;4)-alpha-linked D-glucose units.</text>
        <dbReference type="EC" id="3.2.1.1"/>
    </reaction>
</comment>
<dbReference type="Pfam" id="PF09260">
    <property type="entry name" value="A_amylase_dom_C"/>
    <property type="match status" value="1"/>
</dbReference>
<comment type="similarity">
    <text evidence="3">Belongs to the glycosyl hydrolase 13 family.</text>
</comment>
<keyword evidence="7" id="KW-0378">Hydrolase</keyword>
<evidence type="ECO:0000256" key="8">
    <source>
        <dbReference type="ARBA" id="ARBA00022837"/>
    </source>
</evidence>
<feature type="chain" id="PRO_5046852278" description="alpha-amylase" evidence="13">
    <location>
        <begin position="25"/>
        <end position="484"/>
    </location>
</feature>
<evidence type="ECO:0000256" key="2">
    <source>
        <dbReference type="ARBA" id="ARBA00001913"/>
    </source>
</evidence>
<evidence type="ECO:0000256" key="9">
    <source>
        <dbReference type="ARBA" id="ARBA00023157"/>
    </source>
</evidence>
<evidence type="ECO:0000313" key="15">
    <source>
        <dbReference type="EMBL" id="GKT36077.1"/>
    </source>
</evidence>
<evidence type="ECO:0000256" key="12">
    <source>
        <dbReference type="ARBA" id="ARBA00023295"/>
    </source>
</evidence>
<keyword evidence="16" id="KW-1185">Reference proteome</keyword>
<comment type="caution">
    <text evidence="15">The sequence shown here is derived from an EMBL/GenBank/DDBJ whole genome shotgun (WGS) entry which is preliminary data.</text>
</comment>
<dbReference type="Gene3D" id="2.60.40.1180">
    <property type="entry name" value="Golgi alpha-mannosidase II"/>
    <property type="match status" value="1"/>
</dbReference>
<comment type="cofactor">
    <cofactor evidence="2">
        <name>Ca(2+)</name>
        <dbReference type="ChEBI" id="CHEBI:29108"/>
    </cofactor>
</comment>
<dbReference type="PANTHER" id="PTHR10357">
    <property type="entry name" value="ALPHA-AMYLASE FAMILY MEMBER"/>
    <property type="match status" value="1"/>
</dbReference>
<evidence type="ECO:0000256" key="5">
    <source>
        <dbReference type="ARBA" id="ARBA00022723"/>
    </source>
</evidence>
<evidence type="ECO:0000256" key="13">
    <source>
        <dbReference type="SAM" id="SignalP"/>
    </source>
</evidence>
<feature type="signal peptide" evidence="13">
    <location>
        <begin position="1"/>
        <end position="24"/>
    </location>
</feature>
<keyword evidence="12" id="KW-0326">Glycosidase</keyword>
<evidence type="ECO:0000256" key="3">
    <source>
        <dbReference type="ARBA" id="ARBA00008061"/>
    </source>
</evidence>
<protein>
    <recommendedName>
        <fullName evidence="4">alpha-amylase</fullName>
        <ecNumber evidence="4">3.2.1.1</ecNumber>
    </recommendedName>
</protein>
<keyword evidence="6 13" id="KW-0732">Signal</keyword>
<evidence type="ECO:0000256" key="1">
    <source>
        <dbReference type="ARBA" id="ARBA00000548"/>
    </source>
</evidence>
<evidence type="ECO:0000256" key="4">
    <source>
        <dbReference type="ARBA" id="ARBA00012595"/>
    </source>
</evidence>
<name>A0ABQ5KUE5_9EUKA</name>
<dbReference type="InterPro" id="IPR013780">
    <property type="entry name" value="Glyco_hydro_b"/>
</dbReference>
<dbReference type="PANTHER" id="PTHR10357:SF215">
    <property type="entry name" value="ALPHA-AMYLASE 1"/>
    <property type="match status" value="1"/>
</dbReference>
<reference evidence="15" key="1">
    <citation type="submission" date="2022-03" db="EMBL/GenBank/DDBJ databases">
        <title>Draft genome sequence of Aduncisulcus paluster, a free-living microaerophilic Fornicata.</title>
        <authorList>
            <person name="Yuyama I."/>
            <person name="Kume K."/>
            <person name="Tamura T."/>
            <person name="Inagaki Y."/>
            <person name="Hashimoto T."/>
        </authorList>
    </citation>
    <scope>NUCLEOTIDE SEQUENCE</scope>
    <source>
        <strain evidence="15">NY0171</strain>
    </source>
</reference>
<evidence type="ECO:0000313" key="16">
    <source>
        <dbReference type="Proteomes" id="UP001057375"/>
    </source>
</evidence>
<dbReference type="SMART" id="SM00642">
    <property type="entry name" value="Aamy"/>
    <property type="match status" value="1"/>
</dbReference>
<evidence type="ECO:0000256" key="11">
    <source>
        <dbReference type="ARBA" id="ARBA00023277"/>
    </source>
</evidence>
<evidence type="ECO:0000256" key="7">
    <source>
        <dbReference type="ARBA" id="ARBA00022801"/>
    </source>
</evidence>
<keyword evidence="9" id="KW-1015">Disulfide bond</keyword>
<organism evidence="15 16">
    <name type="scientific">Aduncisulcus paluster</name>
    <dbReference type="NCBI Taxonomy" id="2918883"/>
    <lineage>
        <taxon>Eukaryota</taxon>
        <taxon>Metamonada</taxon>
        <taxon>Carpediemonas-like organisms</taxon>
        <taxon>Aduncisulcus</taxon>
    </lineage>
</organism>
<dbReference type="PIRSF" id="PIRSF001024">
    <property type="entry name" value="Alph-amyl_fung"/>
    <property type="match status" value="1"/>
</dbReference>
<dbReference type="Gene3D" id="3.20.20.80">
    <property type="entry name" value="Glycosidases"/>
    <property type="match status" value="1"/>
</dbReference>
<keyword evidence="8" id="KW-0106">Calcium</keyword>
<dbReference type="InterPro" id="IPR015340">
    <property type="entry name" value="A_amylase_C_dom"/>
</dbReference>
<dbReference type="InterPro" id="IPR006047">
    <property type="entry name" value="GH13_cat_dom"/>
</dbReference>
<dbReference type="SUPFAM" id="SSF51011">
    <property type="entry name" value="Glycosyl hydrolase domain"/>
    <property type="match status" value="1"/>
</dbReference>
<dbReference type="Proteomes" id="UP001057375">
    <property type="component" value="Unassembled WGS sequence"/>
</dbReference>